<protein>
    <submittedName>
        <fullName evidence="1">Uncharacterized protein</fullName>
    </submittedName>
</protein>
<reference evidence="1" key="2">
    <citation type="journal article" date="2015" name="Data Brief">
        <title>Shoot transcriptome of the giant reed, Arundo donax.</title>
        <authorList>
            <person name="Barrero R.A."/>
            <person name="Guerrero F.D."/>
            <person name="Moolhuijzen P."/>
            <person name="Goolsby J.A."/>
            <person name="Tidwell J."/>
            <person name="Bellgard S.E."/>
            <person name="Bellgard M.I."/>
        </authorList>
    </citation>
    <scope>NUCLEOTIDE SEQUENCE</scope>
    <source>
        <tissue evidence="1">Shoot tissue taken approximately 20 cm above the soil surface</tissue>
    </source>
</reference>
<sequence length="66" mass="7748">MVEILVFFGNKISFNVTTSPRSILSVLFWKLILFNFFQTAIKHRMIEAKTTSSRWGHFGHFLELLT</sequence>
<reference evidence="1" key="1">
    <citation type="submission" date="2014-09" db="EMBL/GenBank/DDBJ databases">
        <authorList>
            <person name="Magalhaes I.L.F."/>
            <person name="Oliveira U."/>
            <person name="Santos F.R."/>
            <person name="Vidigal T.H.D.A."/>
            <person name="Brescovit A.D."/>
            <person name="Santos A.J."/>
        </authorList>
    </citation>
    <scope>NUCLEOTIDE SEQUENCE</scope>
    <source>
        <tissue evidence="1">Shoot tissue taken approximately 20 cm above the soil surface</tissue>
    </source>
</reference>
<name>A0A0A9D081_ARUDO</name>
<evidence type="ECO:0000313" key="1">
    <source>
        <dbReference type="EMBL" id="JAD77122.1"/>
    </source>
</evidence>
<dbReference type="AlphaFoldDB" id="A0A0A9D081"/>
<accession>A0A0A9D081</accession>
<dbReference type="EMBL" id="GBRH01220773">
    <property type="protein sequence ID" value="JAD77122.1"/>
    <property type="molecule type" value="Transcribed_RNA"/>
</dbReference>
<proteinExistence type="predicted"/>
<organism evidence="1">
    <name type="scientific">Arundo donax</name>
    <name type="common">Giant reed</name>
    <name type="synonym">Donax arundinaceus</name>
    <dbReference type="NCBI Taxonomy" id="35708"/>
    <lineage>
        <taxon>Eukaryota</taxon>
        <taxon>Viridiplantae</taxon>
        <taxon>Streptophyta</taxon>
        <taxon>Embryophyta</taxon>
        <taxon>Tracheophyta</taxon>
        <taxon>Spermatophyta</taxon>
        <taxon>Magnoliopsida</taxon>
        <taxon>Liliopsida</taxon>
        <taxon>Poales</taxon>
        <taxon>Poaceae</taxon>
        <taxon>PACMAD clade</taxon>
        <taxon>Arundinoideae</taxon>
        <taxon>Arundineae</taxon>
        <taxon>Arundo</taxon>
    </lineage>
</organism>